<protein>
    <submittedName>
        <fullName evidence="2">NmrA family protein</fullName>
    </submittedName>
</protein>
<keyword evidence="2" id="KW-0614">Plasmid</keyword>
<reference evidence="2 3" key="1">
    <citation type="journal article" date="2009" name="PLoS ONE">
        <title>Complete genome sequence of the aerobic CO-oxidizing thermophile Thermomicrobium roseum.</title>
        <authorList>
            <person name="Wu D."/>
            <person name="Raymond J."/>
            <person name="Wu M."/>
            <person name="Chatterji S."/>
            <person name="Ren Q."/>
            <person name="Graham J.E."/>
            <person name="Bryant D.A."/>
            <person name="Robb F."/>
            <person name="Colman A."/>
            <person name="Tallon L.J."/>
            <person name="Badger J.H."/>
            <person name="Madupu R."/>
            <person name="Ward N.L."/>
            <person name="Eisen J.A."/>
        </authorList>
    </citation>
    <scope>NUCLEOTIDE SEQUENCE [LARGE SCALE GENOMIC DNA]</scope>
    <source>
        <strain evidence="3">ATCC 27502 / DSM 5159 / P-2</strain>
        <plasmid evidence="2">unnamed</plasmid>
    </source>
</reference>
<evidence type="ECO:0000313" key="3">
    <source>
        <dbReference type="Proteomes" id="UP000000447"/>
    </source>
</evidence>
<name>B9L4L8_THERP</name>
<feature type="domain" description="NAD(P)-binding" evidence="1">
    <location>
        <begin position="2"/>
        <end position="100"/>
    </location>
</feature>
<evidence type="ECO:0000259" key="1">
    <source>
        <dbReference type="Pfam" id="PF13460"/>
    </source>
</evidence>
<dbReference type="Pfam" id="PF13460">
    <property type="entry name" value="NAD_binding_10"/>
    <property type="match status" value="1"/>
</dbReference>
<accession>B9L4L8</accession>
<dbReference type="InterPro" id="IPR052718">
    <property type="entry name" value="NmrA-type_oxidoreductase"/>
</dbReference>
<gene>
    <name evidence="2" type="ordered locus">trd_A0732</name>
</gene>
<dbReference type="Proteomes" id="UP000000447">
    <property type="component" value="Plasmid unnamed"/>
</dbReference>
<proteinExistence type="predicted"/>
<dbReference type="SUPFAM" id="SSF51735">
    <property type="entry name" value="NAD(P)-binding Rossmann-fold domains"/>
    <property type="match status" value="1"/>
</dbReference>
<dbReference type="KEGG" id="tro:trd_A0732"/>
<dbReference type="Gene3D" id="3.40.50.720">
    <property type="entry name" value="NAD(P)-binding Rossmann-like Domain"/>
    <property type="match status" value="1"/>
</dbReference>
<dbReference type="RefSeq" id="WP_012643093.1">
    <property type="nucleotide sequence ID" value="NC_011961.1"/>
</dbReference>
<dbReference type="AlphaFoldDB" id="B9L4L8"/>
<dbReference type="InterPro" id="IPR016040">
    <property type="entry name" value="NAD(P)-bd_dom"/>
</dbReference>
<dbReference type="EMBL" id="CP001276">
    <property type="protein sequence ID" value="ACM07106.1"/>
    <property type="molecule type" value="Genomic_DNA"/>
</dbReference>
<dbReference type="InterPro" id="IPR036291">
    <property type="entry name" value="NAD(P)-bd_dom_sf"/>
</dbReference>
<dbReference type="eggNOG" id="COG0702">
    <property type="taxonomic scope" value="Bacteria"/>
</dbReference>
<dbReference type="HOGENOM" id="CLU_2235304_0_0_0"/>
<dbReference type="PANTHER" id="PTHR47129:SF1">
    <property type="entry name" value="NMRA-LIKE DOMAIN-CONTAINING PROTEIN"/>
    <property type="match status" value="1"/>
</dbReference>
<dbReference type="PANTHER" id="PTHR47129">
    <property type="entry name" value="QUINONE OXIDOREDUCTASE 2"/>
    <property type="match status" value="1"/>
</dbReference>
<evidence type="ECO:0000313" key="2">
    <source>
        <dbReference type="EMBL" id="ACM07106.1"/>
    </source>
</evidence>
<organism evidence="2 3">
    <name type="scientific">Thermomicrobium roseum (strain ATCC 27502 / DSM 5159 / P-2)</name>
    <dbReference type="NCBI Taxonomy" id="309801"/>
    <lineage>
        <taxon>Bacteria</taxon>
        <taxon>Pseudomonadati</taxon>
        <taxon>Thermomicrobiota</taxon>
        <taxon>Thermomicrobia</taxon>
        <taxon>Thermomicrobiales</taxon>
        <taxon>Thermomicrobiaceae</taxon>
        <taxon>Thermomicrobium</taxon>
    </lineage>
</organism>
<keyword evidence="3" id="KW-1185">Reference proteome</keyword>
<geneLocation type="plasmid" evidence="3">
    <name>Tros</name>
</geneLocation>
<sequence length="105" mass="11294">MVARARDPNEASDLAAQGITVRPADYDDPATLDAALRGIQRLLLISGSEVGRRVQQHRNVITAAVRAGVQLLADTSLLHANRTPLRFLALEHPAPEHALQESGLS</sequence>